<dbReference type="SUPFAM" id="SSF55073">
    <property type="entry name" value="Nucleotide cyclase"/>
    <property type="match status" value="1"/>
</dbReference>
<evidence type="ECO:0000313" key="6">
    <source>
        <dbReference type="Proteomes" id="UP000183447"/>
    </source>
</evidence>
<dbReference type="PANTHER" id="PTHR45138:SF9">
    <property type="entry name" value="DIGUANYLATE CYCLASE DGCM-RELATED"/>
    <property type="match status" value="1"/>
</dbReference>
<dbReference type="InterPro" id="IPR000160">
    <property type="entry name" value="GGDEF_dom"/>
</dbReference>
<feature type="transmembrane region" description="Helical" evidence="3">
    <location>
        <begin position="62"/>
        <end position="83"/>
    </location>
</feature>
<dbReference type="OrthoDB" id="9812260at2"/>
<comment type="catalytic activity">
    <reaction evidence="2">
        <text>2 GTP = 3',3'-c-di-GMP + 2 diphosphate</text>
        <dbReference type="Rhea" id="RHEA:24898"/>
        <dbReference type="ChEBI" id="CHEBI:33019"/>
        <dbReference type="ChEBI" id="CHEBI:37565"/>
        <dbReference type="ChEBI" id="CHEBI:58805"/>
        <dbReference type="EC" id="2.7.7.65"/>
    </reaction>
</comment>
<evidence type="ECO:0000313" key="5">
    <source>
        <dbReference type="EMBL" id="SFZ85749.1"/>
    </source>
</evidence>
<dbReference type="EC" id="2.7.7.65" evidence="1"/>
<dbReference type="GO" id="GO:1902201">
    <property type="term" value="P:negative regulation of bacterial-type flagellum-dependent cell motility"/>
    <property type="evidence" value="ECO:0007669"/>
    <property type="project" value="TreeGrafter"/>
</dbReference>
<dbReference type="GO" id="GO:0043709">
    <property type="term" value="P:cell adhesion involved in single-species biofilm formation"/>
    <property type="evidence" value="ECO:0007669"/>
    <property type="project" value="TreeGrafter"/>
</dbReference>
<dbReference type="FunFam" id="3.30.70.270:FF:000001">
    <property type="entry name" value="Diguanylate cyclase domain protein"/>
    <property type="match status" value="1"/>
</dbReference>
<dbReference type="InterPro" id="IPR029787">
    <property type="entry name" value="Nucleotide_cyclase"/>
</dbReference>
<keyword evidence="3" id="KW-1133">Transmembrane helix</keyword>
<dbReference type="CDD" id="cd01949">
    <property type="entry name" value="GGDEF"/>
    <property type="match status" value="1"/>
</dbReference>
<dbReference type="PANTHER" id="PTHR45138">
    <property type="entry name" value="REGULATORY COMPONENTS OF SENSORY TRANSDUCTION SYSTEM"/>
    <property type="match status" value="1"/>
</dbReference>
<dbReference type="AlphaFoldDB" id="A0A1K2I032"/>
<feature type="transmembrane region" description="Helical" evidence="3">
    <location>
        <begin position="6"/>
        <end position="28"/>
    </location>
</feature>
<feature type="transmembrane region" description="Helical" evidence="3">
    <location>
        <begin position="95"/>
        <end position="115"/>
    </location>
</feature>
<dbReference type="NCBIfam" id="TIGR00254">
    <property type="entry name" value="GGDEF"/>
    <property type="match status" value="1"/>
</dbReference>
<protein>
    <recommendedName>
        <fullName evidence="1">diguanylate cyclase</fullName>
        <ecNumber evidence="1">2.7.7.65</ecNumber>
    </recommendedName>
</protein>
<gene>
    <name evidence="5" type="ORF">SAMN02983003_2919</name>
</gene>
<keyword evidence="6" id="KW-1185">Reference proteome</keyword>
<reference evidence="5 6" key="1">
    <citation type="submission" date="2016-11" db="EMBL/GenBank/DDBJ databases">
        <authorList>
            <person name="Jaros S."/>
            <person name="Januszkiewicz K."/>
            <person name="Wedrychowicz H."/>
        </authorList>
    </citation>
    <scope>NUCLEOTIDE SEQUENCE [LARGE SCALE GENOMIC DNA]</scope>
    <source>
        <strain evidence="5 6">ATCC 23634</strain>
    </source>
</reference>
<dbReference type="GO" id="GO:0005886">
    <property type="term" value="C:plasma membrane"/>
    <property type="evidence" value="ECO:0007669"/>
    <property type="project" value="TreeGrafter"/>
</dbReference>
<dbReference type="PROSITE" id="PS50887">
    <property type="entry name" value="GGDEF"/>
    <property type="match status" value="1"/>
</dbReference>
<evidence type="ECO:0000256" key="1">
    <source>
        <dbReference type="ARBA" id="ARBA00012528"/>
    </source>
</evidence>
<dbReference type="Proteomes" id="UP000183447">
    <property type="component" value="Unassembled WGS sequence"/>
</dbReference>
<feature type="transmembrane region" description="Helical" evidence="3">
    <location>
        <begin position="147"/>
        <end position="174"/>
    </location>
</feature>
<feature type="transmembrane region" description="Helical" evidence="3">
    <location>
        <begin position="189"/>
        <end position="208"/>
    </location>
</feature>
<evidence type="ECO:0000256" key="3">
    <source>
        <dbReference type="SAM" id="Phobius"/>
    </source>
</evidence>
<dbReference type="Gene3D" id="3.30.70.270">
    <property type="match status" value="1"/>
</dbReference>
<feature type="transmembrane region" description="Helical" evidence="3">
    <location>
        <begin position="121"/>
        <end position="140"/>
    </location>
</feature>
<dbReference type="EMBL" id="FPKU01000002">
    <property type="protein sequence ID" value="SFZ85749.1"/>
    <property type="molecule type" value="Genomic_DNA"/>
</dbReference>
<dbReference type="InterPro" id="IPR050469">
    <property type="entry name" value="Diguanylate_Cyclase"/>
</dbReference>
<dbReference type="GO" id="GO:0052621">
    <property type="term" value="F:diguanylate cyclase activity"/>
    <property type="evidence" value="ECO:0007669"/>
    <property type="project" value="UniProtKB-EC"/>
</dbReference>
<dbReference type="STRING" id="665118.SAMN02983003_2919"/>
<feature type="domain" description="GGDEF" evidence="4">
    <location>
        <begin position="246"/>
        <end position="378"/>
    </location>
</feature>
<dbReference type="Pfam" id="PF00990">
    <property type="entry name" value="GGDEF"/>
    <property type="match status" value="1"/>
</dbReference>
<keyword evidence="3" id="KW-0472">Membrane</keyword>
<dbReference type="InterPro" id="IPR043128">
    <property type="entry name" value="Rev_trsase/Diguanyl_cyclase"/>
</dbReference>
<evidence type="ECO:0000259" key="4">
    <source>
        <dbReference type="PROSITE" id="PS50887"/>
    </source>
</evidence>
<accession>A0A1K2I032</accession>
<feature type="transmembrane region" description="Helical" evidence="3">
    <location>
        <begin position="35"/>
        <end position="56"/>
    </location>
</feature>
<keyword evidence="3" id="KW-0812">Transmembrane</keyword>
<organism evidence="5 6">
    <name type="scientific">Devosia enhydra</name>
    <dbReference type="NCBI Taxonomy" id="665118"/>
    <lineage>
        <taxon>Bacteria</taxon>
        <taxon>Pseudomonadati</taxon>
        <taxon>Pseudomonadota</taxon>
        <taxon>Alphaproteobacteria</taxon>
        <taxon>Hyphomicrobiales</taxon>
        <taxon>Devosiaceae</taxon>
        <taxon>Devosia</taxon>
    </lineage>
</organism>
<name>A0A1K2I032_9HYPH</name>
<sequence length="382" mass="40786">MLLDYNSLLLAVGLSAVGLCMTFFAAWLSSRAERFMLTWSLGLLLVVGNILAFSSYNQVYNPFVGALAFALLVFGLAVIFGAAREFRLRRPRGQMILSIGIPGAVFVALPFALGLDGLGVIIGNLLAALLLGATAIEYWAGRKEAPLPIFAVVLLYAVCALSFLPCAALVILAGNLSIGAAPSNWAEDLNLTICIITLTGIGALSLSLNQSRLTQRHRHEAETDVLTGLLNRRAMFDRYGSSMLPANVAMILFDLDDFKSINDRFGHAVGDAVLRKFTAALRSAAGPDDLAVRMGGEEFALLVLEASTEGALKSAEAVRLAFEAEAMLTDAGLLQTTVSAGLCFSDAPIALEESLRRADSALYRAKRDGRNRVVACNLRLVA</sequence>
<dbReference type="SMART" id="SM00267">
    <property type="entry name" value="GGDEF"/>
    <property type="match status" value="1"/>
</dbReference>
<proteinExistence type="predicted"/>
<evidence type="ECO:0000256" key="2">
    <source>
        <dbReference type="ARBA" id="ARBA00034247"/>
    </source>
</evidence>